<accession>A0A917CM93</accession>
<evidence type="ECO:0000259" key="5">
    <source>
        <dbReference type="PROSITE" id="PS50122"/>
    </source>
</evidence>
<dbReference type="GO" id="GO:0006935">
    <property type="term" value="P:chemotaxis"/>
    <property type="evidence" value="ECO:0007669"/>
    <property type="project" value="UniProtKB-UniRule"/>
</dbReference>
<dbReference type="InterPro" id="IPR001633">
    <property type="entry name" value="EAL_dom"/>
</dbReference>
<dbReference type="SMART" id="SM00138">
    <property type="entry name" value="MeTrc"/>
    <property type="match status" value="1"/>
</dbReference>
<dbReference type="SUPFAM" id="SSF55073">
    <property type="entry name" value="Nucleotide cyclase"/>
    <property type="match status" value="1"/>
</dbReference>
<evidence type="ECO:0000259" key="7">
    <source>
        <dbReference type="PROSITE" id="PS50883"/>
    </source>
</evidence>
<dbReference type="PANTHER" id="PTHR44757:SF2">
    <property type="entry name" value="BIOFILM ARCHITECTURE MAINTENANCE PROTEIN MBAA"/>
    <property type="match status" value="1"/>
</dbReference>
<dbReference type="Gene3D" id="3.40.50.150">
    <property type="entry name" value="Vaccinia Virus protein VP39"/>
    <property type="match status" value="1"/>
</dbReference>
<dbReference type="NCBIfam" id="TIGR00229">
    <property type="entry name" value="sensory_box"/>
    <property type="match status" value="2"/>
</dbReference>
<dbReference type="RefSeq" id="WP_188543024.1">
    <property type="nucleotide sequence ID" value="NZ_BMCU01000001.1"/>
</dbReference>
<evidence type="ECO:0000256" key="2">
    <source>
        <dbReference type="SAM" id="Coils"/>
    </source>
</evidence>
<dbReference type="PROSITE" id="PS50123">
    <property type="entry name" value="CHER"/>
    <property type="match status" value="1"/>
</dbReference>
<dbReference type="Gene3D" id="3.30.70.270">
    <property type="match status" value="1"/>
</dbReference>
<comment type="caution">
    <text evidence="9">The sequence shown here is derived from an EMBL/GenBank/DDBJ whole genome shotgun (WGS) entry which is preliminary data.</text>
</comment>
<dbReference type="SMART" id="SM00052">
    <property type="entry name" value="EAL"/>
    <property type="match status" value="1"/>
</dbReference>
<dbReference type="PROSITE" id="PS50883">
    <property type="entry name" value="EAL"/>
    <property type="match status" value="1"/>
</dbReference>
<dbReference type="InterPro" id="IPR035919">
    <property type="entry name" value="EAL_sf"/>
</dbReference>
<dbReference type="PROSITE" id="PS50112">
    <property type="entry name" value="PAS"/>
    <property type="match status" value="2"/>
</dbReference>
<dbReference type="InterPro" id="IPR000673">
    <property type="entry name" value="Sig_transdc_resp-reg_Me-estase"/>
</dbReference>
<dbReference type="Pfam" id="PF00563">
    <property type="entry name" value="EAL"/>
    <property type="match status" value="1"/>
</dbReference>
<feature type="coiled-coil region" evidence="2">
    <location>
        <begin position="630"/>
        <end position="713"/>
    </location>
</feature>
<dbReference type="Proteomes" id="UP000654257">
    <property type="component" value="Unassembled WGS sequence"/>
</dbReference>
<dbReference type="InterPro" id="IPR029063">
    <property type="entry name" value="SAM-dependent_MTases_sf"/>
</dbReference>
<feature type="domain" description="GGDEF" evidence="8">
    <location>
        <begin position="1106"/>
        <end position="1239"/>
    </location>
</feature>
<dbReference type="CDD" id="cd01948">
    <property type="entry name" value="EAL"/>
    <property type="match status" value="1"/>
</dbReference>
<dbReference type="PROSITE" id="PS50887">
    <property type="entry name" value="GGDEF"/>
    <property type="match status" value="1"/>
</dbReference>
<dbReference type="Pfam" id="PF01739">
    <property type="entry name" value="CheR"/>
    <property type="match status" value="1"/>
</dbReference>
<dbReference type="InterPro" id="IPR001610">
    <property type="entry name" value="PAC"/>
</dbReference>
<evidence type="ECO:0000259" key="8">
    <source>
        <dbReference type="PROSITE" id="PS50887"/>
    </source>
</evidence>
<gene>
    <name evidence="9" type="ORF">GCM10007304_03960</name>
</gene>
<dbReference type="Pfam" id="PF13596">
    <property type="entry name" value="PAS_10"/>
    <property type="match status" value="1"/>
</dbReference>
<feature type="active site" evidence="1">
    <location>
        <position position="39"/>
    </location>
</feature>
<feature type="domain" description="CheR-type methyltransferase" evidence="6">
    <location>
        <begin position="215"/>
        <end position="471"/>
    </location>
</feature>
<dbReference type="InterPro" id="IPR013655">
    <property type="entry name" value="PAS_fold_3"/>
</dbReference>
<organism evidence="9 10">
    <name type="scientific">Rhodococcoides trifolii</name>
    <dbReference type="NCBI Taxonomy" id="908250"/>
    <lineage>
        <taxon>Bacteria</taxon>
        <taxon>Bacillati</taxon>
        <taxon>Actinomycetota</taxon>
        <taxon>Actinomycetes</taxon>
        <taxon>Mycobacteriales</taxon>
        <taxon>Nocardiaceae</taxon>
        <taxon>Rhodococcoides</taxon>
    </lineage>
</organism>
<dbReference type="GO" id="GO:0005737">
    <property type="term" value="C:cytoplasm"/>
    <property type="evidence" value="ECO:0007669"/>
    <property type="project" value="InterPro"/>
</dbReference>
<dbReference type="InterPro" id="IPR000700">
    <property type="entry name" value="PAS-assoc_C"/>
</dbReference>
<dbReference type="CDD" id="cd16434">
    <property type="entry name" value="CheB-CheR_fusion"/>
    <property type="match status" value="1"/>
</dbReference>
<dbReference type="InterPro" id="IPR000780">
    <property type="entry name" value="CheR_MeTrfase"/>
</dbReference>
<dbReference type="InterPro" id="IPR000014">
    <property type="entry name" value="PAS"/>
</dbReference>
<dbReference type="SUPFAM" id="SSF47757">
    <property type="entry name" value="Chemotaxis receptor methyltransferase CheR, N-terminal domain"/>
    <property type="match status" value="1"/>
</dbReference>
<dbReference type="InterPro" id="IPR052155">
    <property type="entry name" value="Biofilm_reg_signaling"/>
</dbReference>
<dbReference type="PROSITE" id="PS50113">
    <property type="entry name" value="PAC"/>
    <property type="match status" value="1"/>
</dbReference>
<proteinExistence type="predicted"/>
<dbReference type="SMART" id="SM00086">
    <property type="entry name" value="PAC"/>
    <property type="match status" value="1"/>
</dbReference>
<dbReference type="Gene3D" id="3.40.50.180">
    <property type="entry name" value="Methylesterase CheB, C-terminal domain"/>
    <property type="match status" value="1"/>
</dbReference>
<dbReference type="CDD" id="cd00130">
    <property type="entry name" value="PAS"/>
    <property type="match status" value="2"/>
</dbReference>
<evidence type="ECO:0000256" key="1">
    <source>
        <dbReference type="PROSITE-ProRule" id="PRU00050"/>
    </source>
</evidence>
<dbReference type="InterPro" id="IPR043128">
    <property type="entry name" value="Rev_trsase/Diguanyl_cyclase"/>
</dbReference>
<dbReference type="Pfam" id="PF00990">
    <property type="entry name" value="GGDEF"/>
    <property type="match status" value="1"/>
</dbReference>
<name>A0A917CM93_9NOCA</name>
<dbReference type="InterPro" id="IPR022641">
    <property type="entry name" value="CheR_N"/>
</dbReference>
<dbReference type="Pfam" id="PF03705">
    <property type="entry name" value="CheR_N"/>
    <property type="match status" value="1"/>
</dbReference>
<dbReference type="Pfam" id="PF08447">
    <property type="entry name" value="PAS_3"/>
    <property type="match status" value="1"/>
</dbReference>
<keyword evidence="1" id="KW-0145">Chemotaxis</keyword>
<reference evidence="9" key="2">
    <citation type="submission" date="2020-09" db="EMBL/GenBank/DDBJ databases">
        <authorList>
            <person name="Sun Q."/>
            <person name="Sedlacek I."/>
        </authorList>
    </citation>
    <scope>NUCLEOTIDE SEQUENCE</scope>
    <source>
        <strain evidence="9">CCM 7905</strain>
    </source>
</reference>
<feature type="active site" evidence="1">
    <location>
        <position position="131"/>
    </location>
</feature>
<dbReference type="CDD" id="cd01949">
    <property type="entry name" value="GGDEF"/>
    <property type="match status" value="1"/>
</dbReference>
<keyword evidence="10" id="KW-1185">Reference proteome</keyword>
<dbReference type="SMART" id="SM00267">
    <property type="entry name" value="GGDEF"/>
    <property type="match status" value="1"/>
</dbReference>
<dbReference type="InterPro" id="IPR035965">
    <property type="entry name" value="PAS-like_dom_sf"/>
</dbReference>
<dbReference type="SUPFAM" id="SSF141868">
    <property type="entry name" value="EAL domain-like"/>
    <property type="match status" value="1"/>
</dbReference>
<dbReference type="PROSITE" id="PS50122">
    <property type="entry name" value="CHEB"/>
    <property type="match status" value="1"/>
</dbReference>
<feature type="domain" description="PAC" evidence="4">
    <location>
        <begin position="898"/>
        <end position="951"/>
    </location>
</feature>
<dbReference type="InterPro" id="IPR000160">
    <property type="entry name" value="GGDEF_dom"/>
</dbReference>
<feature type="domain" description="PAS" evidence="3">
    <location>
        <begin position="826"/>
        <end position="887"/>
    </location>
</feature>
<feature type="domain" description="CheB-type methylesterase" evidence="5">
    <location>
        <begin position="1"/>
        <end position="189"/>
    </location>
</feature>
<dbReference type="Pfam" id="PF01339">
    <property type="entry name" value="CheB_methylest"/>
    <property type="match status" value="1"/>
</dbReference>
<protein>
    <recommendedName>
        <fullName evidence="11">PAS domain S-box protein</fullName>
    </recommendedName>
</protein>
<evidence type="ECO:0000259" key="6">
    <source>
        <dbReference type="PROSITE" id="PS50123"/>
    </source>
</evidence>
<evidence type="ECO:0000313" key="9">
    <source>
        <dbReference type="EMBL" id="GGF93304.1"/>
    </source>
</evidence>
<dbReference type="PRINTS" id="PR00996">
    <property type="entry name" value="CHERMTFRASE"/>
</dbReference>
<feature type="domain" description="EAL" evidence="7">
    <location>
        <begin position="1248"/>
        <end position="1500"/>
    </location>
</feature>
<evidence type="ECO:0000259" key="4">
    <source>
        <dbReference type="PROSITE" id="PS50113"/>
    </source>
</evidence>
<dbReference type="NCBIfam" id="TIGR00254">
    <property type="entry name" value="GGDEF"/>
    <property type="match status" value="1"/>
</dbReference>
<dbReference type="SUPFAM" id="SSF55785">
    <property type="entry name" value="PYP-like sensor domain (PAS domain)"/>
    <property type="match status" value="3"/>
</dbReference>
<dbReference type="GO" id="GO:0008984">
    <property type="term" value="F:protein-glutamate methylesterase activity"/>
    <property type="evidence" value="ECO:0007669"/>
    <property type="project" value="InterPro"/>
</dbReference>
<dbReference type="PANTHER" id="PTHR44757">
    <property type="entry name" value="DIGUANYLATE CYCLASE DGCP"/>
    <property type="match status" value="1"/>
</dbReference>
<dbReference type="EMBL" id="BMCU01000001">
    <property type="protein sequence ID" value="GGF93304.1"/>
    <property type="molecule type" value="Genomic_DNA"/>
</dbReference>
<dbReference type="InterPro" id="IPR022642">
    <property type="entry name" value="CheR_C"/>
</dbReference>
<keyword evidence="2" id="KW-0175">Coiled coil</keyword>
<feature type="domain" description="PAS" evidence="3">
    <location>
        <begin position="952"/>
        <end position="1006"/>
    </location>
</feature>
<evidence type="ECO:0000259" key="3">
    <source>
        <dbReference type="PROSITE" id="PS50112"/>
    </source>
</evidence>
<dbReference type="Gene3D" id="3.20.20.450">
    <property type="entry name" value="EAL domain"/>
    <property type="match status" value="1"/>
</dbReference>
<evidence type="ECO:0008006" key="11">
    <source>
        <dbReference type="Google" id="ProtNLM"/>
    </source>
</evidence>
<reference evidence="9" key="1">
    <citation type="journal article" date="2014" name="Int. J. Syst. Evol. Microbiol.">
        <title>Complete genome sequence of Corynebacterium casei LMG S-19264T (=DSM 44701T), isolated from a smear-ripened cheese.</title>
        <authorList>
            <consortium name="US DOE Joint Genome Institute (JGI-PGF)"/>
            <person name="Walter F."/>
            <person name="Albersmeier A."/>
            <person name="Kalinowski J."/>
            <person name="Ruckert C."/>
        </authorList>
    </citation>
    <scope>NUCLEOTIDE SEQUENCE</scope>
    <source>
        <strain evidence="9">CCM 7905</strain>
    </source>
</reference>
<sequence length="1500" mass="163752">MTAPTVVAIGSSAGGIEALSKLFGTVDVNTDWCFVVAQHLSPEEPSQLADILGRKTTLRVVEAEDGDSLEPGTVLLGPPGLDLLVRADHVDVVAPSDERRPWPSVDHLLISAAEAFGSRSVAVVLSGTGDDGAAGVEAIEAAGGIVAIQDPESTPYDAMPRAAFATGAVDLVLPVGQIVPRLAQLLRIETPIADAFDSFGMSTADETLVDDVNAVLLATTGMDFSGYKRSTVRRQIGRRQRTVDAPSLKEYVDRLHAEPDEVTALARVLLVTVTAFFRDSDVWNGLTKHLDALVAELDGGTLRLWVAGCASGEEAYTLAMLAAEALGDVREDMSERVKIFATDLDDRALNVARRGRYSTASVEAVPERLRTRWMRQIGDEWEVVPALRESIVFARHNIAFDPPFPHIHMMSLRNTLIYFQSHLQERVLHICQFALEPNGLLLLGQSERVPRADALFTVVEHELRLYRRRVSSRSSALPMARFSSIPRVAPEPSRVETQAARPSVGMYRKLLRTLASPTLVVDEHGGLVEVIGDVSLWCSVAEGPHSGHVGELLREPYRLAIRAMLSQLRFSDPGEIVRDVGNGPEAVTVTATRMVGDGLSALVSFALPADGAERVFITTAGGDSDVLRVSAELESTQEALQATVEDLTASNEELQAMNEELQASSEELQASSEEVQASYEELEATNEELTTLNQELQVRSTELAQANNDLENIQTSLTNGLVLVDRDLRVTRYTPLAVRLFSLIPEDIGRPLPAVPTTIEVPDLDRSLRETIASNKSAIIELSSDTRDLLVQTQPYVGTGSETVGAIVVVIDVSEMAAERRRRERAMANLQVVTESVRELVWQRSVSGELTLLTSRVEGLYGLDRERVLAEPSLLLDAVHPDDRARVATATASASRQWEIAYRIIRPDGSERWIEESVSFVENPADADDSFYIGSALDVTDRHMIEQVAGENSAVLTGLFDTEVFGVLVLDDDDRILRANDRFAEMVGYRPSALVGTPMPVLLEPEPTARSAGDFPFEARSDADVGSRRLTRSDGIARQVSVEFLAVGKGDTTFGPRRIAVVHDVSRMREISAELAMHEQFDQQTGLLTRSYFRARTEEAVSENAGGVAILWVDLDGFKEVNDRLGHRSGDVVLATVARRLQTVARRHDVIGRLGGDEFAILVTRMQDLDNVDSLALRMLAAVREPVALGETLAFVSASIGIALYPQDGTTAEELLHNADTAMYSAKQHGRDRHAYFTPEMNSVADERAAMRHDIAEAVRHHDFVMYYQPVYDVATGDIAMVEALVRWQRDDEIVSADRFIDIAAETGQLRALGQLILRAVDRDMNAMADALKDKQPRVAVNLSGTELQERETVDWLLAWRPAGGFEKLLIEVTESVLLAPGGRARDSLSVLRRLGATISVDDFGIGYSNLELLDSLEPGVIKIDRSLLERAGEDARGAQILTAAVQLAHALDASVVIEGVADESLMTHVRGLGAELAQGYHLAEPMPLESLIDLIKLSS</sequence>
<evidence type="ECO:0000313" key="10">
    <source>
        <dbReference type="Proteomes" id="UP000654257"/>
    </source>
</evidence>
<dbReference type="InterPro" id="IPR035909">
    <property type="entry name" value="CheB_C"/>
</dbReference>
<dbReference type="Gene3D" id="3.30.450.20">
    <property type="entry name" value="PAS domain"/>
    <property type="match status" value="3"/>
</dbReference>
<dbReference type="SMART" id="SM00091">
    <property type="entry name" value="PAS"/>
    <property type="match status" value="4"/>
</dbReference>
<dbReference type="GO" id="GO:0008757">
    <property type="term" value="F:S-adenosylmethionine-dependent methyltransferase activity"/>
    <property type="evidence" value="ECO:0007669"/>
    <property type="project" value="InterPro"/>
</dbReference>
<keyword evidence="1" id="KW-0378">Hydrolase</keyword>
<dbReference type="Pfam" id="PF13188">
    <property type="entry name" value="PAS_8"/>
    <property type="match status" value="1"/>
</dbReference>
<dbReference type="SUPFAM" id="SSF52738">
    <property type="entry name" value="Methylesterase CheB, C-terminal domain"/>
    <property type="match status" value="1"/>
</dbReference>
<feature type="active site" evidence="1">
    <location>
        <position position="12"/>
    </location>
</feature>
<dbReference type="SUPFAM" id="SSF53335">
    <property type="entry name" value="S-adenosyl-L-methionine-dependent methyltransferases"/>
    <property type="match status" value="1"/>
</dbReference>
<dbReference type="GO" id="GO:0000156">
    <property type="term" value="F:phosphorelay response regulator activity"/>
    <property type="evidence" value="ECO:0007669"/>
    <property type="project" value="InterPro"/>
</dbReference>
<dbReference type="InterPro" id="IPR029787">
    <property type="entry name" value="Nucleotide_cyclase"/>
</dbReference>